<evidence type="ECO:0000313" key="1">
    <source>
        <dbReference type="EMBL" id="GMS88291.1"/>
    </source>
</evidence>
<evidence type="ECO:0000313" key="2">
    <source>
        <dbReference type="Proteomes" id="UP001432027"/>
    </source>
</evidence>
<dbReference type="Proteomes" id="UP001432027">
    <property type="component" value="Unassembled WGS sequence"/>
</dbReference>
<organism evidence="1 2">
    <name type="scientific">Pristionchus entomophagus</name>
    <dbReference type="NCBI Taxonomy" id="358040"/>
    <lineage>
        <taxon>Eukaryota</taxon>
        <taxon>Metazoa</taxon>
        <taxon>Ecdysozoa</taxon>
        <taxon>Nematoda</taxon>
        <taxon>Chromadorea</taxon>
        <taxon>Rhabditida</taxon>
        <taxon>Rhabditina</taxon>
        <taxon>Diplogasteromorpha</taxon>
        <taxon>Diplogasteroidea</taxon>
        <taxon>Neodiplogasteridae</taxon>
        <taxon>Pristionchus</taxon>
    </lineage>
</organism>
<feature type="non-terminal residue" evidence="1">
    <location>
        <position position="140"/>
    </location>
</feature>
<dbReference type="AlphaFoldDB" id="A0AAV5SYK8"/>
<feature type="non-terminal residue" evidence="1">
    <location>
        <position position="1"/>
    </location>
</feature>
<gene>
    <name evidence="1" type="ORF">PENTCL1PPCAC_10466</name>
</gene>
<accession>A0AAV5SYK8</accession>
<dbReference type="EMBL" id="BTSX01000003">
    <property type="protein sequence ID" value="GMS88291.1"/>
    <property type="molecule type" value="Genomic_DNA"/>
</dbReference>
<name>A0AAV5SYK8_9BILA</name>
<evidence type="ECO:0008006" key="3">
    <source>
        <dbReference type="Google" id="ProtNLM"/>
    </source>
</evidence>
<proteinExistence type="predicted"/>
<protein>
    <recommendedName>
        <fullName evidence="3">F-box domain-containing protein</fullName>
    </recommendedName>
</protein>
<sequence length="140" mass="15904">LGPIIGRLDLPDRLSVALVCHRLREVEKRTPRMEKAEPEIRSLVTNAPISDLPNGYYSFQIRWCEVNLLDWEFRRTATCLHHGNNRCHDFCRLRSATGQHIVPFASRDVGDVCLQSRSVDDAVPTALLTRVLPRSICANV</sequence>
<comment type="caution">
    <text evidence="1">The sequence shown here is derived from an EMBL/GenBank/DDBJ whole genome shotgun (WGS) entry which is preliminary data.</text>
</comment>
<reference evidence="1" key="1">
    <citation type="submission" date="2023-10" db="EMBL/GenBank/DDBJ databases">
        <title>Genome assembly of Pristionchus species.</title>
        <authorList>
            <person name="Yoshida K."/>
            <person name="Sommer R.J."/>
        </authorList>
    </citation>
    <scope>NUCLEOTIDE SEQUENCE</scope>
    <source>
        <strain evidence="1">RS0144</strain>
    </source>
</reference>
<keyword evidence="2" id="KW-1185">Reference proteome</keyword>